<evidence type="ECO:0000256" key="1">
    <source>
        <dbReference type="SAM" id="SignalP"/>
    </source>
</evidence>
<name>A0A6A4L1J8_9ERIC</name>
<dbReference type="PANTHER" id="PTHR12861:SF3">
    <property type="entry name" value="TRANSLOCON-ASSOCIATED PROTEIN SUBUNIT BETA"/>
    <property type="match status" value="1"/>
</dbReference>
<dbReference type="OrthoDB" id="5860827at2759"/>
<accession>A0A6A4L1J8</accession>
<evidence type="ECO:0000313" key="3">
    <source>
        <dbReference type="Proteomes" id="UP000428333"/>
    </source>
</evidence>
<dbReference type="Pfam" id="PF05753">
    <property type="entry name" value="TRAP_beta"/>
    <property type="match status" value="2"/>
</dbReference>
<feature type="chain" id="PRO_5025329284" description="Translocon-associated protein subunit beta" evidence="1">
    <location>
        <begin position="24"/>
        <end position="226"/>
    </location>
</feature>
<protein>
    <recommendedName>
        <fullName evidence="4">Translocon-associated protein subunit beta</fullName>
    </recommendedName>
</protein>
<sequence length="226" mass="24951">MAIPKDSMIFALSLLFFISAAFSISESPFIVAHKKATLTNLQSGIDRVSVSIDVYNRGSAYDVDVIVAKVRRKSLEVVVLFQKTGAFYAAISSAFDVSLTDNSWGHEVFDIVSGNYTKTWERLDAGSHVSHSFELMSQAKTRYFGAPAVITFRVPRNAKLQEAYSTPILPLDILADKTAEQKFEWAKRFVAKYGSLISVICIVTLSGHLITSPSKSSDGKGNKKRR</sequence>
<organism evidence="2 3">
    <name type="scientific">Rhododendron williamsianum</name>
    <dbReference type="NCBI Taxonomy" id="262921"/>
    <lineage>
        <taxon>Eukaryota</taxon>
        <taxon>Viridiplantae</taxon>
        <taxon>Streptophyta</taxon>
        <taxon>Embryophyta</taxon>
        <taxon>Tracheophyta</taxon>
        <taxon>Spermatophyta</taxon>
        <taxon>Magnoliopsida</taxon>
        <taxon>eudicotyledons</taxon>
        <taxon>Gunneridae</taxon>
        <taxon>Pentapetalae</taxon>
        <taxon>asterids</taxon>
        <taxon>Ericales</taxon>
        <taxon>Ericaceae</taxon>
        <taxon>Ericoideae</taxon>
        <taxon>Rhodoreae</taxon>
        <taxon>Rhododendron</taxon>
    </lineage>
</organism>
<evidence type="ECO:0008006" key="4">
    <source>
        <dbReference type="Google" id="ProtNLM"/>
    </source>
</evidence>
<comment type="caution">
    <text evidence="2">The sequence shown here is derived from an EMBL/GenBank/DDBJ whole genome shotgun (WGS) entry which is preliminary data.</text>
</comment>
<dbReference type="PANTHER" id="PTHR12861">
    <property type="entry name" value="TRANSLOCON-ASSOCIATED PROTEIN, BETA SUBUNIT PRECURSOR TRAP-BETA SIGNAL SEQUENCE RECEPTOR BETA SUBUNIT"/>
    <property type="match status" value="1"/>
</dbReference>
<reference evidence="2 3" key="1">
    <citation type="journal article" date="2019" name="Genome Biol. Evol.">
        <title>The Rhododendron genome and chromosomal organization provide insight into shared whole-genome duplications across the heath family (Ericaceae).</title>
        <authorList>
            <person name="Soza V.L."/>
            <person name="Lindsley D."/>
            <person name="Waalkes A."/>
            <person name="Ramage E."/>
            <person name="Patwardhan R.P."/>
            <person name="Burton J.N."/>
            <person name="Adey A."/>
            <person name="Kumar A."/>
            <person name="Qiu R."/>
            <person name="Shendure J."/>
            <person name="Hall B."/>
        </authorList>
    </citation>
    <scope>NUCLEOTIDE SEQUENCE [LARGE SCALE GENOMIC DNA]</scope>
    <source>
        <strain evidence="2">RSF 1966-606</strain>
    </source>
</reference>
<dbReference type="EMBL" id="QEFC01002165">
    <property type="protein sequence ID" value="KAE9453593.1"/>
    <property type="molecule type" value="Genomic_DNA"/>
</dbReference>
<dbReference type="AlphaFoldDB" id="A0A6A4L1J8"/>
<gene>
    <name evidence="2" type="ORF">C3L33_14487</name>
</gene>
<keyword evidence="3" id="KW-1185">Reference proteome</keyword>
<feature type="non-terminal residue" evidence="2">
    <location>
        <position position="1"/>
    </location>
</feature>
<dbReference type="GO" id="GO:0005783">
    <property type="term" value="C:endoplasmic reticulum"/>
    <property type="evidence" value="ECO:0007669"/>
    <property type="project" value="TreeGrafter"/>
</dbReference>
<dbReference type="Proteomes" id="UP000428333">
    <property type="component" value="Linkage Group LG08"/>
</dbReference>
<proteinExistence type="predicted"/>
<feature type="signal peptide" evidence="1">
    <location>
        <begin position="1"/>
        <end position="23"/>
    </location>
</feature>
<keyword evidence="1" id="KW-0732">Signal</keyword>
<evidence type="ECO:0000313" key="2">
    <source>
        <dbReference type="EMBL" id="KAE9453593.1"/>
    </source>
</evidence>